<dbReference type="Pfam" id="PF17131">
    <property type="entry name" value="LolA_like"/>
    <property type="match status" value="1"/>
</dbReference>
<evidence type="ECO:0000313" key="3">
    <source>
        <dbReference type="Proteomes" id="UP001230986"/>
    </source>
</evidence>
<sequence length="222" mass="24816">MLAIPLSAQDKTAAIPSMEFVMARLWKNFSMADATMTGILRTPSKTYPMEMRTKDREILMLVPEANLSVQIAFSSSTTSVKRGDGQGRNLKALTAREQKAPILDTDISYEDLALSFLNWPDIREVGVDSVKTLPAYVYDVDAPAGQSAYASVRFWVSSQYFALIRVDAKDKNGQTIKRVEVNGVQRVGDAWVVKEMQVSTFHPGRTSSKSRTYLEIRQVKVQ</sequence>
<name>A0ABT7LY61_9CYAN</name>
<dbReference type="Proteomes" id="UP001230986">
    <property type="component" value="Unassembled WGS sequence"/>
</dbReference>
<gene>
    <name evidence="2" type="ORF">QQ055_05615</name>
</gene>
<feature type="domain" description="Uncharacterized protein TP-0789" evidence="1">
    <location>
        <begin position="90"/>
        <end position="221"/>
    </location>
</feature>
<keyword evidence="3" id="KW-1185">Reference proteome</keyword>
<keyword evidence="2" id="KW-0449">Lipoprotein</keyword>
<dbReference type="Gene3D" id="2.50.20.10">
    <property type="entry name" value="Lipoprotein localisation LolA/LolB/LppX"/>
    <property type="match status" value="1"/>
</dbReference>
<comment type="caution">
    <text evidence="2">The sequence shown here is derived from an EMBL/GenBank/DDBJ whole genome shotgun (WGS) entry which is preliminary data.</text>
</comment>
<evidence type="ECO:0000259" key="1">
    <source>
        <dbReference type="Pfam" id="PF17131"/>
    </source>
</evidence>
<dbReference type="EMBL" id="JASVEJ010000021">
    <property type="protein sequence ID" value="MDL5056943.1"/>
    <property type="molecule type" value="Genomic_DNA"/>
</dbReference>
<dbReference type="RefSeq" id="WP_286004338.1">
    <property type="nucleotide sequence ID" value="NZ_JASVEJ010000021.1"/>
</dbReference>
<dbReference type="InterPro" id="IPR033399">
    <property type="entry name" value="TP_0789-like"/>
</dbReference>
<protein>
    <submittedName>
        <fullName evidence="2">Outer membrane lipoprotein-sorting protein</fullName>
    </submittedName>
</protein>
<evidence type="ECO:0000313" key="2">
    <source>
        <dbReference type="EMBL" id="MDL5056943.1"/>
    </source>
</evidence>
<accession>A0ABT7LY61</accession>
<reference evidence="2 3" key="1">
    <citation type="submission" date="2023-06" db="EMBL/GenBank/DDBJ databases">
        <title>Whole genome sequence of Oscillatoria calcuttensis NRMC-F 0142.</title>
        <authorList>
            <person name="Shakena Fathima T."/>
            <person name="Muralitharan G."/>
            <person name="Thajuddin N."/>
        </authorList>
    </citation>
    <scope>NUCLEOTIDE SEQUENCE [LARGE SCALE GENOMIC DNA]</scope>
    <source>
        <strain evidence="2 3">NRMC-F 0142</strain>
    </source>
</reference>
<organism evidence="2 3">
    <name type="scientific">Geitlerinema calcuttense NRMC-F 0142</name>
    <dbReference type="NCBI Taxonomy" id="2922238"/>
    <lineage>
        <taxon>Bacteria</taxon>
        <taxon>Bacillati</taxon>
        <taxon>Cyanobacteriota</taxon>
        <taxon>Cyanophyceae</taxon>
        <taxon>Geitlerinematales</taxon>
        <taxon>Geitlerinemataceae</taxon>
        <taxon>Geitlerinema</taxon>
    </lineage>
</organism>
<proteinExistence type="predicted"/>